<feature type="region of interest" description="Disordered" evidence="3">
    <location>
        <begin position="616"/>
        <end position="681"/>
    </location>
</feature>
<evidence type="ECO:0000256" key="1">
    <source>
        <dbReference type="ARBA" id="ARBA00007583"/>
    </source>
</evidence>
<name>A0A1Y1XES4_9FUNG</name>
<feature type="region of interest" description="Disordered" evidence="3">
    <location>
        <begin position="1088"/>
        <end position="1125"/>
    </location>
</feature>
<gene>
    <name evidence="6" type="ORF">BCR32DRAFT_291485</name>
</gene>
<evidence type="ECO:0000259" key="4">
    <source>
        <dbReference type="Pfam" id="PF11380"/>
    </source>
</evidence>
<feature type="domain" description="Stealth protein CR2 conserved region 2" evidence="4">
    <location>
        <begin position="740"/>
        <end position="842"/>
    </location>
</feature>
<organism evidence="6 7">
    <name type="scientific">Anaeromyces robustus</name>
    <dbReference type="NCBI Taxonomy" id="1754192"/>
    <lineage>
        <taxon>Eukaryota</taxon>
        <taxon>Fungi</taxon>
        <taxon>Fungi incertae sedis</taxon>
        <taxon>Chytridiomycota</taxon>
        <taxon>Chytridiomycota incertae sedis</taxon>
        <taxon>Neocallimastigomycetes</taxon>
        <taxon>Neocallimastigales</taxon>
        <taxon>Neocallimastigaceae</taxon>
        <taxon>Anaeromyces</taxon>
    </lineage>
</organism>
<feature type="domain" description="Stealth protein CR2 conserved region 2" evidence="4">
    <location>
        <begin position="242"/>
        <end position="306"/>
    </location>
</feature>
<feature type="region of interest" description="Disordered" evidence="3">
    <location>
        <begin position="500"/>
        <end position="546"/>
    </location>
</feature>
<comment type="caution">
    <text evidence="6">The sequence shown here is derived from an EMBL/GenBank/DDBJ whole genome shotgun (WGS) entry which is preliminary data.</text>
</comment>
<keyword evidence="2" id="KW-0808">Transferase</keyword>
<dbReference type="InterPro" id="IPR047141">
    <property type="entry name" value="Stealth"/>
</dbReference>
<evidence type="ECO:0000256" key="3">
    <source>
        <dbReference type="SAM" id="MobiDB-lite"/>
    </source>
</evidence>
<dbReference type="OrthoDB" id="2126793at2759"/>
<dbReference type="Pfam" id="PF17101">
    <property type="entry name" value="Stealth_CR1"/>
    <property type="match status" value="1"/>
</dbReference>
<evidence type="ECO:0000313" key="6">
    <source>
        <dbReference type="EMBL" id="ORX84258.1"/>
    </source>
</evidence>
<evidence type="ECO:0000259" key="5">
    <source>
        <dbReference type="Pfam" id="PF17101"/>
    </source>
</evidence>
<feature type="compositionally biased region" description="Low complexity" evidence="3">
    <location>
        <begin position="508"/>
        <end position="527"/>
    </location>
</feature>
<dbReference type="PANTHER" id="PTHR24045">
    <property type="match status" value="1"/>
</dbReference>
<dbReference type="InterPro" id="IPR021520">
    <property type="entry name" value="Stealth_CR2"/>
</dbReference>
<keyword evidence="7" id="KW-1185">Reference proteome</keyword>
<protein>
    <recommendedName>
        <fullName evidence="8">Stealth protein CR2 conserved region 2 domain-containing protein</fullName>
    </recommendedName>
</protein>
<evidence type="ECO:0000313" key="7">
    <source>
        <dbReference type="Proteomes" id="UP000193944"/>
    </source>
</evidence>
<reference evidence="6 7" key="2">
    <citation type="submission" date="2016-08" db="EMBL/GenBank/DDBJ databases">
        <title>Pervasive Adenine N6-methylation of Active Genes in Fungi.</title>
        <authorList>
            <consortium name="DOE Joint Genome Institute"/>
            <person name="Mondo S.J."/>
            <person name="Dannebaum R.O."/>
            <person name="Kuo R.C."/>
            <person name="Labutti K."/>
            <person name="Haridas S."/>
            <person name="Kuo A."/>
            <person name="Salamov A."/>
            <person name="Ahrendt S.R."/>
            <person name="Lipzen A."/>
            <person name="Sullivan W."/>
            <person name="Andreopoulos W.B."/>
            <person name="Clum A."/>
            <person name="Lindquist E."/>
            <person name="Daum C."/>
            <person name="Ramamoorthy G.K."/>
            <person name="Gryganskyi A."/>
            <person name="Culley D."/>
            <person name="Magnuson J.K."/>
            <person name="James T.Y."/>
            <person name="O'Malley M.A."/>
            <person name="Stajich J.E."/>
            <person name="Spatafora J.W."/>
            <person name="Visel A."/>
            <person name="Grigoriev I.V."/>
        </authorList>
    </citation>
    <scope>NUCLEOTIDE SEQUENCE [LARGE SCALE GENOMIC DNA]</scope>
    <source>
        <strain evidence="6 7">S4</strain>
    </source>
</reference>
<dbReference type="InterPro" id="IPR031358">
    <property type="entry name" value="Stealth_CR1"/>
</dbReference>
<dbReference type="EMBL" id="MCFG01000056">
    <property type="protein sequence ID" value="ORX84258.1"/>
    <property type="molecule type" value="Genomic_DNA"/>
</dbReference>
<dbReference type="GO" id="GO:0005794">
    <property type="term" value="C:Golgi apparatus"/>
    <property type="evidence" value="ECO:0007669"/>
    <property type="project" value="TreeGrafter"/>
</dbReference>
<feature type="compositionally biased region" description="Basic and acidic residues" evidence="3">
    <location>
        <begin position="1114"/>
        <end position="1124"/>
    </location>
</feature>
<dbReference type="Pfam" id="PF11380">
    <property type="entry name" value="Stealth_CR2"/>
    <property type="match status" value="3"/>
</dbReference>
<dbReference type="STRING" id="1754192.A0A1Y1XES4"/>
<feature type="region of interest" description="Disordered" evidence="3">
    <location>
        <begin position="163"/>
        <end position="184"/>
    </location>
</feature>
<dbReference type="GO" id="GO:0016772">
    <property type="term" value="F:transferase activity, transferring phosphorus-containing groups"/>
    <property type="evidence" value="ECO:0007669"/>
    <property type="project" value="InterPro"/>
</dbReference>
<feature type="domain" description="Stealth protein CR1 conserved region 1" evidence="5">
    <location>
        <begin position="211"/>
        <end position="235"/>
    </location>
</feature>
<proteinExistence type="inferred from homology"/>
<feature type="domain" description="Stealth protein CR2 conserved region 2" evidence="4">
    <location>
        <begin position="1216"/>
        <end position="1318"/>
    </location>
</feature>
<accession>A0A1Y1XES4</accession>
<sequence length="1529" mass="179485">MDNAGMIKKFQGAVFSTNQAIRDGFGDKNKLKWLDHSPYIGYRDLFEPARQLFKTQVQDTISHKFRHPLDLVPHMLLNFYTYYATKDVKYPKEVGGNGLARFTAPIKLSKIVLLPIFLVKLYHKKCVKKLFVLDQYINNITRNEKFFNEITIPKILMRIKEDKKDGKKDGKKEDKKDEPDDTSPREQAEIDFLLSYKGEPLEPEWKWAEEMSFVYSWVNGSDPYHLDLKSKYNGGQKKADNRDRSMDELRYSLRSFENYLPWHKGTIYIVTPNQVPLWLDTDNPRIKVIDQDDIIPKEALPTFNSFFNEITYTHPRFFFADKTFAPKFYLGKKVPFSMKKALEMNETKDQLSMIKKFQSAVFYTNGIIKEAFGNSINLRWLDHSPYSWYRDLFEPARQLFSKYIKDSLTHRFRDPLDLIPTYGFQAYVMYGAAVPNYPEYLLVVMVTGRELAPVQLNKDRTIQNYFSYIVSPNVLFENLERNEKLYNDIHDIKQRLSNGFNGKITRSTNENLTNDDNNANTNTNGNGNDKDNDDDNDENPQNIDDGDEVLKIELEENQKAENKKNNVDDDTLDNANDVMDVIDSMNLMNGEQDGLVNGEIEQDKNIVENIVELNDIGNDEKDGKEQQKDKDKDNDMDKGMDKNMDKDKNKENDMDKNKNKDNKQDNKQDNNKNNNKDTKINTEINHDLDVLLNYNGGELEPEWEWAKDMSFVYTWINGSDYNHLDLKAKYNGGNRKVNNRDRSVGELRYSLRSLEKYLPWHRGMIFIVSPNQIPDFIDTNNPRIKVINQDDLLPPHVAPTFNSFVIELYLDKIPGLSERFVHLNDDYFFNNYVHPSFFFTPKTFYPRFYQSNNKVRSTRESAEAIAKMKKAHMIRKFRGSVYNTNDAVKQAFGRKASISWLDHSPYSWYRDLYEPARKVYEKQVQETLLHKFRHPLDLIPTYAIQAFIRYATEAKDFPKNVGGLGKAKNMAPLELNSNRTITDYSYQIVPQEIRRKVLKFGSILNNIERNQKLFDRILNSDIIMFNLNDDYQKKEALYQLVNFMKNQYPKPSSFEKKEYLEQEEALAASQNIDVDAKIVGDSALQNTNENGEIVNDNNNNDDINNNNNNNNTNDTKDNNDDNSKIIENYLNSNSTIISSSDSKSGSNLKSIDQYSDREKEEIDFLLNYKGEELDKEWQWAKDISFVYIWVNDTDPDYINLRKDYIDEKLNKNKNIKKYDELQYSLRSIEKYLPWHQGNIYIVTPGQVPNWLNTSNKRIKIINEKDIIPSEAVPTFNIFVLEMYLDKIPGISERFVYFNNNHYFKEYTHPRFFFSKDFGPKYFVNNRKVPHDKDKALSISEKKKLKNYQKFQSSLYYTNGIIKEVFGESVGIRYIERAPLTWYRDLFEPARMIYREYVEETIKHKFINALDIIPNYALMFFNIYGAANPFFPEILSGDGTAWNYNNVKLNTNRTIDFYSYDIVSPSVRSNTIKSISLNKGTKKNLNNLKSIEDSSVLFYSIKLQVDEKYYYNDIYEFMNNLYPEKSHFEN</sequence>
<evidence type="ECO:0008006" key="8">
    <source>
        <dbReference type="Google" id="ProtNLM"/>
    </source>
</evidence>
<feature type="compositionally biased region" description="Basic and acidic residues" evidence="3">
    <location>
        <begin position="618"/>
        <end position="681"/>
    </location>
</feature>
<reference evidence="6 7" key="1">
    <citation type="submission" date="2016-08" db="EMBL/GenBank/DDBJ databases">
        <title>A Parts List for Fungal Cellulosomes Revealed by Comparative Genomics.</title>
        <authorList>
            <consortium name="DOE Joint Genome Institute"/>
            <person name="Haitjema C.H."/>
            <person name="Gilmore S.P."/>
            <person name="Henske J.K."/>
            <person name="Solomon K.V."/>
            <person name="De Groot R."/>
            <person name="Kuo A."/>
            <person name="Mondo S.J."/>
            <person name="Salamov A.A."/>
            <person name="Labutti K."/>
            <person name="Zhao Z."/>
            <person name="Chiniquy J."/>
            <person name="Barry K."/>
            <person name="Brewer H.M."/>
            <person name="Purvine S.O."/>
            <person name="Wright A.T."/>
            <person name="Boxma B."/>
            <person name="Van Alen T."/>
            <person name="Hackstein J.H."/>
            <person name="Baker S.E."/>
            <person name="Grigoriev I.V."/>
            <person name="O'Malley M.A."/>
        </authorList>
    </citation>
    <scope>NUCLEOTIDE SEQUENCE [LARGE SCALE GENOMIC DNA]</scope>
    <source>
        <strain evidence="6 7">S4</strain>
    </source>
</reference>
<evidence type="ECO:0000256" key="2">
    <source>
        <dbReference type="ARBA" id="ARBA00022679"/>
    </source>
</evidence>
<feature type="compositionally biased region" description="Low complexity" evidence="3">
    <location>
        <begin position="1088"/>
        <end position="1113"/>
    </location>
</feature>
<dbReference type="PANTHER" id="PTHR24045:SF0">
    <property type="entry name" value="N-ACETYLGLUCOSAMINE-1-PHOSPHOTRANSFERASE SUBUNITS ALPHA_BETA"/>
    <property type="match status" value="1"/>
</dbReference>
<dbReference type="Proteomes" id="UP000193944">
    <property type="component" value="Unassembled WGS sequence"/>
</dbReference>
<comment type="similarity">
    <text evidence="1">Belongs to the stealth family.</text>
</comment>